<feature type="transmembrane region" description="Helical" evidence="1">
    <location>
        <begin position="112"/>
        <end position="138"/>
    </location>
</feature>
<comment type="caution">
    <text evidence="3">The sequence shown here is derived from an EMBL/GenBank/DDBJ whole genome shotgun (WGS) entry which is preliminary data.</text>
</comment>
<gene>
    <name evidence="3" type="ORF">NXS10_04730</name>
</gene>
<proteinExistence type="predicted"/>
<dbReference type="PANTHER" id="PTHR14969:SF13">
    <property type="entry name" value="AT30094P"/>
    <property type="match status" value="1"/>
</dbReference>
<keyword evidence="1" id="KW-0472">Membrane</keyword>
<dbReference type="InterPro" id="IPR036938">
    <property type="entry name" value="PAP2/HPO_sf"/>
</dbReference>
<dbReference type="SMART" id="SM00014">
    <property type="entry name" value="acidPPc"/>
    <property type="match status" value="1"/>
</dbReference>
<sequence length="167" mass="19176">MFDYQRCYDSWTMPFRRHPMLISLLRLSNFLLTHLMYVIYPLLLLLIYITQGFSQLFGIIVIVPAISFSLVSLFRHFYNQPRPYETWNFSPLIAKTSQGKSMPSRHVFSASMISMCVLRLSIPLGLILLSLSLVLAFCRVIGGVHYPKDVLVGYVLGFSVGFLLFLV</sequence>
<feature type="domain" description="Phosphatidic acid phosphatase type 2/haloperoxidase" evidence="2">
    <location>
        <begin position="57"/>
        <end position="165"/>
    </location>
</feature>
<organism evidence="3 4">
    <name type="scientific">Streptococcus sciuri</name>
    <dbReference type="NCBI Taxonomy" id="2973939"/>
    <lineage>
        <taxon>Bacteria</taxon>
        <taxon>Bacillati</taxon>
        <taxon>Bacillota</taxon>
        <taxon>Bacilli</taxon>
        <taxon>Lactobacillales</taxon>
        <taxon>Streptococcaceae</taxon>
        <taxon>Streptococcus</taxon>
    </lineage>
</organism>
<keyword evidence="4" id="KW-1185">Reference proteome</keyword>
<feature type="transmembrane region" description="Helical" evidence="1">
    <location>
        <begin position="56"/>
        <end position="78"/>
    </location>
</feature>
<dbReference type="InterPro" id="IPR000326">
    <property type="entry name" value="PAP2/HPO"/>
</dbReference>
<dbReference type="RefSeq" id="WP_259138219.1">
    <property type="nucleotide sequence ID" value="NZ_JANUXX010000004.1"/>
</dbReference>
<dbReference type="Pfam" id="PF01569">
    <property type="entry name" value="PAP2"/>
    <property type="match status" value="1"/>
</dbReference>
<evidence type="ECO:0000259" key="2">
    <source>
        <dbReference type="SMART" id="SM00014"/>
    </source>
</evidence>
<dbReference type="EMBL" id="JANUXX010000004">
    <property type="protein sequence ID" value="MCS4488262.1"/>
    <property type="molecule type" value="Genomic_DNA"/>
</dbReference>
<dbReference type="Gene3D" id="1.20.144.10">
    <property type="entry name" value="Phosphatidic acid phosphatase type 2/haloperoxidase"/>
    <property type="match status" value="1"/>
</dbReference>
<dbReference type="CDD" id="cd01610">
    <property type="entry name" value="PAP2_like"/>
    <property type="match status" value="1"/>
</dbReference>
<keyword evidence="1" id="KW-1133">Transmembrane helix</keyword>
<evidence type="ECO:0000313" key="4">
    <source>
        <dbReference type="Proteomes" id="UP001206548"/>
    </source>
</evidence>
<feature type="transmembrane region" description="Helical" evidence="1">
    <location>
        <begin position="30"/>
        <end position="49"/>
    </location>
</feature>
<dbReference type="Proteomes" id="UP001206548">
    <property type="component" value="Unassembled WGS sequence"/>
</dbReference>
<dbReference type="PANTHER" id="PTHR14969">
    <property type="entry name" value="SPHINGOSINE-1-PHOSPHATE PHOSPHOHYDROLASE"/>
    <property type="match status" value="1"/>
</dbReference>
<protein>
    <submittedName>
        <fullName evidence="3">Phosphatase PAP2 family protein</fullName>
    </submittedName>
</protein>
<evidence type="ECO:0000313" key="3">
    <source>
        <dbReference type="EMBL" id="MCS4488262.1"/>
    </source>
</evidence>
<dbReference type="SUPFAM" id="SSF48317">
    <property type="entry name" value="Acid phosphatase/Vanadium-dependent haloperoxidase"/>
    <property type="match status" value="1"/>
</dbReference>
<evidence type="ECO:0000256" key="1">
    <source>
        <dbReference type="SAM" id="Phobius"/>
    </source>
</evidence>
<feature type="transmembrane region" description="Helical" evidence="1">
    <location>
        <begin position="150"/>
        <end position="166"/>
    </location>
</feature>
<reference evidence="3 4" key="1">
    <citation type="journal article" date="2023" name="Int. J. Syst. Evol. Microbiol.">
        <title>Streptococcus sciuri sp. nov., Staphylococcus marylandisciuri sp. nov. and Staphylococcus americanisciuri sp. nov., isolated from faeces of eastern grey squirrel (Sciurus carolinensis).</title>
        <authorList>
            <person name="Volokhov D.V."/>
            <person name="Zagorodnyaya T.A."/>
            <person name="Furtak V.A."/>
            <person name="Nattanmai G."/>
            <person name="Randall L."/>
            <person name="Jose S."/>
            <person name="Gao Y."/>
            <person name="Eisenberg T."/>
            <person name="Delmonte P."/>
            <person name="Blom J."/>
            <person name="Mitchell K.K."/>
        </authorList>
    </citation>
    <scope>NUCLEOTIDE SEQUENCE [LARGE SCALE GENOMIC DNA]</scope>
    <source>
        <strain evidence="3 4">SQ9-PEA</strain>
    </source>
</reference>
<accession>A0ABT2F8V7</accession>
<keyword evidence="1" id="KW-0812">Transmembrane</keyword>
<name>A0ABT2F8V7_9STRE</name>